<dbReference type="InterPro" id="IPR050766">
    <property type="entry name" value="Bact_Lucif_Oxidored"/>
</dbReference>
<protein>
    <submittedName>
        <fullName evidence="4">LLM class flavin-dependent oxidoreductase</fullName>
        <ecNumber evidence="4">1.-.-.-</ecNumber>
    </submittedName>
</protein>
<dbReference type="InterPro" id="IPR011251">
    <property type="entry name" value="Luciferase-like_dom"/>
</dbReference>
<keyword evidence="4" id="KW-0560">Oxidoreductase</keyword>
<dbReference type="InterPro" id="IPR019949">
    <property type="entry name" value="CmoO-like"/>
</dbReference>
<reference evidence="4" key="1">
    <citation type="submission" date="2024-05" db="EMBL/GenBank/DDBJ databases">
        <authorList>
            <person name="Kim S."/>
            <person name="Heo J."/>
            <person name="Choi H."/>
            <person name="Choi Y."/>
            <person name="Kwon S.-W."/>
            <person name="Kim Y."/>
        </authorList>
    </citation>
    <scope>NUCLEOTIDE SEQUENCE</scope>
    <source>
        <strain evidence="4">KACC 23699</strain>
    </source>
</reference>
<organism evidence="4">
    <name type="scientific">Pedococcus sp. KACC 23699</name>
    <dbReference type="NCBI Taxonomy" id="3149228"/>
    <lineage>
        <taxon>Bacteria</taxon>
        <taxon>Bacillati</taxon>
        <taxon>Actinomycetota</taxon>
        <taxon>Actinomycetes</taxon>
        <taxon>Micrococcales</taxon>
        <taxon>Intrasporangiaceae</taxon>
        <taxon>Pedococcus</taxon>
    </lineage>
</organism>
<dbReference type="RefSeq" id="WP_406831571.1">
    <property type="nucleotide sequence ID" value="NZ_CP157483.1"/>
</dbReference>
<dbReference type="PANTHER" id="PTHR30137">
    <property type="entry name" value="LUCIFERASE-LIKE MONOOXYGENASE"/>
    <property type="match status" value="1"/>
</dbReference>
<dbReference type="SUPFAM" id="SSF51679">
    <property type="entry name" value="Bacterial luciferase-like"/>
    <property type="match status" value="1"/>
</dbReference>
<sequence length="372" mass="39695">MTATSEPTTEPNTLQTSDPTTDPSSRRTAPDPATPHTRPLSLLDFVDVPAGQSAQDAIARSTRVAQAADRLGYARYWISEHHSFAGLASSSPEILIAHLAGQTSGIRVGAAGIMLPNHSPLKVAEWFKTLEMLHPGRIDLGLGRAPGTDQLTAYALRRSREALSADDFPQQAGELLAFLSDTWPDDHPFKAVLATPVVDTSPELLMLGSSGWGSSFAAANGMTTVFAHHMAPELAVDALQAYRRNFRPGLVGDTPRVIISVLALATEDEDVAADFRAGWALQMRRIRSGDTTRPSAAEIREFRLSDDFARIAPSLEGRVFAGSAPDVAKGLTALADEAGADEITLVAPTPDVEAKLRSLELLADEFGLVARG</sequence>
<gene>
    <name evidence="4" type="ORF">ABEG17_01965</name>
</gene>
<evidence type="ECO:0000313" key="4">
    <source>
        <dbReference type="EMBL" id="XBO44114.1"/>
    </source>
</evidence>
<dbReference type="EMBL" id="CP157483">
    <property type="protein sequence ID" value="XBO44114.1"/>
    <property type="molecule type" value="Genomic_DNA"/>
</dbReference>
<comment type="similarity">
    <text evidence="1">To bacterial alkanal monooxygenase alpha and beta chains.</text>
</comment>
<dbReference type="PANTHER" id="PTHR30137:SF6">
    <property type="entry name" value="LUCIFERASE-LIKE MONOOXYGENASE"/>
    <property type="match status" value="1"/>
</dbReference>
<accession>A0AAU7JVM5</accession>
<evidence type="ECO:0000259" key="3">
    <source>
        <dbReference type="Pfam" id="PF00296"/>
    </source>
</evidence>
<dbReference type="GO" id="GO:0016705">
    <property type="term" value="F:oxidoreductase activity, acting on paired donors, with incorporation or reduction of molecular oxygen"/>
    <property type="evidence" value="ECO:0007669"/>
    <property type="project" value="InterPro"/>
</dbReference>
<dbReference type="NCBIfam" id="TIGR03558">
    <property type="entry name" value="oxido_grp_1"/>
    <property type="match status" value="1"/>
</dbReference>
<feature type="compositionally biased region" description="Polar residues" evidence="2">
    <location>
        <begin position="1"/>
        <end position="23"/>
    </location>
</feature>
<proteinExistence type="predicted"/>
<dbReference type="Pfam" id="PF00296">
    <property type="entry name" value="Bac_luciferase"/>
    <property type="match status" value="1"/>
</dbReference>
<evidence type="ECO:0000256" key="1">
    <source>
        <dbReference type="ARBA" id="ARBA00007789"/>
    </source>
</evidence>
<dbReference type="EC" id="1.-.-.-" evidence="4"/>
<dbReference type="InterPro" id="IPR036661">
    <property type="entry name" value="Luciferase-like_sf"/>
</dbReference>
<feature type="region of interest" description="Disordered" evidence="2">
    <location>
        <begin position="1"/>
        <end position="39"/>
    </location>
</feature>
<evidence type="ECO:0000256" key="2">
    <source>
        <dbReference type="SAM" id="MobiDB-lite"/>
    </source>
</evidence>
<dbReference type="AlphaFoldDB" id="A0AAU7JVM5"/>
<dbReference type="Gene3D" id="3.20.20.30">
    <property type="entry name" value="Luciferase-like domain"/>
    <property type="match status" value="1"/>
</dbReference>
<name>A0AAU7JVM5_9MICO</name>
<dbReference type="GO" id="GO:0005829">
    <property type="term" value="C:cytosol"/>
    <property type="evidence" value="ECO:0007669"/>
    <property type="project" value="TreeGrafter"/>
</dbReference>
<feature type="domain" description="Luciferase-like" evidence="3">
    <location>
        <begin position="47"/>
        <end position="341"/>
    </location>
</feature>